<gene>
    <name evidence="4" type="ORF">GCM10009096_13060</name>
</gene>
<feature type="compositionally biased region" description="Basic and acidic residues" evidence="2">
    <location>
        <begin position="408"/>
        <end position="432"/>
    </location>
</feature>
<evidence type="ECO:0008006" key="6">
    <source>
        <dbReference type="Google" id="ProtNLM"/>
    </source>
</evidence>
<evidence type="ECO:0000256" key="3">
    <source>
        <dbReference type="SAM" id="SignalP"/>
    </source>
</evidence>
<reference evidence="4 5" key="1">
    <citation type="journal article" date="2019" name="Int. J. Syst. Evol. Microbiol.">
        <title>The Global Catalogue of Microorganisms (GCM) 10K type strain sequencing project: providing services to taxonomists for standard genome sequencing and annotation.</title>
        <authorList>
            <consortium name="The Broad Institute Genomics Platform"/>
            <consortium name="The Broad Institute Genome Sequencing Center for Infectious Disease"/>
            <person name="Wu L."/>
            <person name="Ma J."/>
        </authorList>
    </citation>
    <scope>NUCLEOTIDE SEQUENCE [LARGE SCALE GENOMIC DNA]</scope>
    <source>
        <strain evidence="4 5">JCM 14162</strain>
    </source>
</reference>
<dbReference type="Proteomes" id="UP001500713">
    <property type="component" value="Unassembled WGS sequence"/>
</dbReference>
<organism evidence="4 5">
    <name type="scientific">Parasphingorhabdus litoris</name>
    <dbReference type="NCBI Taxonomy" id="394733"/>
    <lineage>
        <taxon>Bacteria</taxon>
        <taxon>Pseudomonadati</taxon>
        <taxon>Pseudomonadota</taxon>
        <taxon>Alphaproteobacteria</taxon>
        <taxon>Sphingomonadales</taxon>
        <taxon>Sphingomonadaceae</taxon>
        <taxon>Parasphingorhabdus</taxon>
    </lineage>
</organism>
<dbReference type="InterPro" id="IPR013211">
    <property type="entry name" value="LVIVD"/>
</dbReference>
<feature type="region of interest" description="Disordered" evidence="2">
    <location>
        <begin position="400"/>
        <end position="432"/>
    </location>
</feature>
<proteinExistence type="predicted"/>
<accession>A0ABN1ACM5</accession>
<dbReference type="InterPro" id="IPR051829">
    <property type="entry name" value="Multiheme_Cytochr_ET"/>
</dbReference>
<dbReference type="SUPFAM" id="SSF101908">
    <property type="entry name" value="Putative isomerase YbhE"/>
    <property type="match status" value="1"/>
</dbReference>
<dbReference type="Pfam" id="PF08309">
    <property type="entry name" value="LVIVD"/>
    <property type="match status" value="3"/>
</dbReference>
<dbReference type="InterPro" id="IPR036280">
    <property type="entry name" value="Multihaem_cyt_sf"/>
</dbReference>
<evidence type="ECO:0000256" key="2">
    <source>
        <dbReference type="SAM" id="MobiDB-lite"/>
    </source>
</evidence>
<feature type="signal peptide" evidence="3">
    <location>
        <begin position="1"/>
        <end position="26"/>
    </location>
</feature>
<evidence type="ECO:0000256" key="1">
    <source>
        <dbReference type="ARBA" id="ARBA00022729"/>
    </source>
</evidence>
<comment type="caution">
    <text evidence="4">The sequence shown here is derived from an EMBL/GenBank/DDBJ whole genome shotgun (WGS) entry which is preliminary data.</text>
</comment>
<dbReference type="SUPFAM" id="SSF48695">
    <property type="entry name" value="Multiheme cytochromes"/>
    <property type="match status" value="2"/>
</dbReference>
<protein>
    <recommendedName>
        <fullName evidence="6">LVIVD repeat-containing protein</fullName>
    </recommendedName>
</protein>
<keyword evidence="5" id="KW-1185">Reference proteome</keyword>
<evidence type="ECO:0000313" key="5">
    <source>
        <dbReference type="Proteomes" id="UP001500713"/>
    </source>
</evidence>
<evidence type="ECO:0000313" key="4">
    <source>
        <dbReference type="EMBL" id="GAA0473163.1"/>
    </source>
</evidence>
<dbReference type="EMBL" id="BAAAEM010000002">
    <property type="protein sequence ID" value="GAA0473163.1"/>
    <property type="molecule type" value="Genomic_DNA"/>
</dbReference>
<keyword evidence="1 3" id="KW-0732">Signal</keyword>
<feature type="chain" id="PRO_5047434520" description="LVIVD repeat-containing protein" evidence="3">
    <location>
        <begin position="27"/>
        <end position="1386"/>
    </location>
</feature>
<dbReference type="RefSeq" id="WP_229956161.1">
    <property type="nucleotide sequence ID" value="NZ_BAAAEM010000002.1"/>
</dbReference>
<name>A0ABN1ACM5_9SPHN</name>
<sequence length="1386" mass="154186">MQFLNLLSRYRRFVIAGLGVAGLSVAGTPALLAAGKEKPQKIDYTFTPPAPQNQTWDAANAKSTGCISCHTDSDQKTMHETPAVVLGCVDCHGGDASVNGDNAWGKKSPQYMYALKKAHVLPKYPKSWHWPSSANPKRSYTLLNKESPEFVRFVNPSDYRVAREACGACHMEIIEASERSLMATGAMLWGGAAYNNGIVPFKNYIFGEAYTRKGLPATIKSPGNPHGTVTEEQKKRGALPILYPLPTWHTIPPGDVFRVFERGGRNINTQFPEIGLPNIGGIIQRLEEPGRPDLKQSNRGPGTGLRVAIPALNIHKTRLNDPFTWFMGTNDQPGDYRQSGCASCHVVYANDREPRHSLTWAKYGRDGQTQTKDPTIRNLKEGEHRVGSYGTYDATYEKKDKSGKKAGYHGDAHDDGHSDDHSGDIDPAKREKGHPIQHAFTRAIPTAQCMNCHMHQPNIFLNSFLGYTMWDYESDAPLMWPGPNNTTPRPEGMSDEEYQKTYKQQKYPDAEEVRKVLDRNPEAASPKGLWGDLDFLRNVYDLNSEAKDTQFADYHGHGWNFRAILKRDRDGNLLDEDGDIVENDDPEKFRREDEEKFVEPGINPGKSVHMMSIHAEVGMQCADCHFAQDSHGNGLIYGEVANAVEISCKDCHGTADAYPTLMTSNLAARPKGKNLALLRNPDGQRRFEWFTDPNGNRVLIQRSLLDPKLSWRVSLVKDSVDRSHPDFNLKSARAKLMSKTGAETGKYSFGSGVPAADRAHKDENMVCFTCHLSWTTSCGGCHLPIEANWQTESHKYEGGTTRNYATYNPQVARDQMFQLGRHQTTKGSIIAPVRSTSALVLSSTNINRERIYVQQPPISAIGFSSQAFAPHFPHTVRKTETKQCSDCHLSEANDNNAIMSQLLLQGTNFVNFVGLHAWVGLEKGFEAVRVTEWDEPQAVIGSYLQKYAYPDYWRMHVEDNGRELINWVRGDRFDGDLSGETKALEEFANVVQGTGDAVRCLQLRGEYMFVAEGKGGFRAYDVASIGNKGFSERIVKAPFSSLGHDTHVDTKNATCMALSTNQPIAPERNTAELREINEEQAFHPIYNYAVITDSEEGLILVDINTLADGEFRNNFFKRAVTWNADGVLNGAKHITLAGHYAYITAASGLVVIDLNDPLQPRHVVTIPMTDARASALQFRYLWVTDVDGVKLFDVTDMENPVPVESGTIALNNARRLYLARTYAYIAAKDQGLVIANITNPEAPVIYRKETFGGQMNDAEDVIVGSTNATLFAYVADGRNGLKVIQLTSPDSQPNYYGFSPPPMPELIAFARTPKPALALSKGLDRDRAVDETGGQMAVFGRLGSRPFNRSEMQRFYLNSKGKPYFVKDEVDLSDWIGPVPPMLARR</sequence>
<dbReference type="PANTHER" id="PTHR35038">
    <property type="entry name" value="DISSIMILATORY SULFITE REDUCTASE SIRA"/>
    <property type="match status" value="1"/>
</dbReference>
<dbReference type="PANTHER" id="PTHR35038:SF8">
    <property type="entry name" value="C-TYPE POLYHEME CYTOCHROME OMCC"/>
    <property type="match status" value="1"/>
</dbReference>